<evidence type="ECO:0000313" key="3">
    <source>
        <dbReference type="Proteomes" id="UP000237000"/>
    </source>
</evidence>
<evidence type="ECO:0000256" key="1">
    <source>
        <dbReference type="SAM" id="MobiDB-lite"/>
    </source>
</evidence>
<comment type="caution">
    <text evidence="2">The sequence shown here is derived from an EMBL/GenBank/DDBJ whole genome shotgun (WGS) entry which is preliminary data.</text>
</comment>
<feature type="region of interest" description="Disordered" evidence="1">
    <location>
        <begin position="1"/>
        <end position="25"/>
    </location>
</feature>
<dbReference type="OrthoDB" id="10292318at2759"/>
<sequence length="69" mass="7430">MSPRVFEAGETDSVGGSASKQAEGRLEGWPMGVFAWVHSAGKREAREGKVENESEWAESPRGPKLTGIN</sequence>
<feature type="compositionally biased region" description="Basic and acidic residues" evidence="1">
    <location>
        <begin position="41"/>
        <end position="52"/>
    </location>
</feature>
<gene>
    <name evidence="2" type="ORF">TorRG33x02_054680</name>
</gene>
<dbReference type="Proteomes" id="UP000237000">
    <property type="component" value="Unassembled WGS sequence"/>
</dbReference>
<dbReference type="InParanoid" id="A0A2P5FM83"/>
<feature type="region of interest" description="Disordered" evidence="1">
    <location>
        <begin position="41"/>
        <end position="69"/>
    </location>
</feature>
<dbReference type="EMBL" id="JXTC01000022">
    <property type="protein sequence ID" value="PON98853.1"/>
    <property type="molecule type" value="Genomic_DNA"/>
</dbReference>
<dbReference type="AlphaFoldDB" id="A0A2P5FM83"/>
<evidence type="ECO:0000313" key="2">
    <source>
        <dbReference type="EMBL" id="PON98853.1"/>
    </source>
</evidence>
<keyword evidence="3" id="KW-1185">Reference proteome</keyword>
<proteinExistence type="predicted"/>
<protein>
    <submittedName>
        <fullName evidence="2">Uncharacterized protein</fullName>
    </submittedName>
</protein>
<organism evidence="2 3">
    <name type="scientific">Trema orientale</name>
    <name type="common">Charcoal tree</name>
    <name type="synonym">Celtis orientalis</name>
    <dbReference type="NCBI Taxonomy" id="63057"/>
    <lineage>
        <taxon>Eukaryota</taxon>
        <taxon>Viridiplantae</taxon>
        <taxon>Streptophyta</taxon>
        <taxon>Embryophyta</taxon>
        <taxon>Tracheophyta</taxon>
        <taxon>Spermatophyta</taxon>
        <taxon>Magnoliopsida</taxon>
        <taxon>eudicotyledons</taxon>
        <taxon>Gunneridae</taxon>
        <taxon>Pentapetalae</taxon>
        <taxon>rosids</taxon>
        <taxon>fabids</taxon>
        <taxon>Rosales</taxon>
        <taxon>Cannabaceae</taxon>
        <taxon>Trema</taxon>
    </lineage>
</organism>
<reference evidence="3" key="1">
    <citation type="submission" date="2016-06" db="EMBL/GenBank/DDBJ databases">
        <title>Parallel loss of symbiosis genes in relatives of nitrogen-fixing non-legume Parasponia.</title>
        <authorList>
            <person name="Van Velzen R."/>
            <person name="Holmer R."/>
            <person name="Bu F."/>
            <person name="Rutten L."/>
            <person name="Van Zeijl A."/>
            <person name="Liu W."/>
            <person name="Santuari L."/>
            <person name="Cao Q."/>
            <person name="Sharma T."/>
            <person name="Shen D."/>
            <person name="Roswanjaya Y."/>
            <person name="Wardhani T."/>
            <person name="Kalhor M.S."/>
            <person name="Jansen J."/>
            <person name="Van den Hoogen J."/>
            <person name="Gungor B."/>
            <person name="Hartog M."/>
            <person name="Hontelez J."/>
            <person name="Verver J."/>
            <person name="Yang W.-C."/>
            <person name="Schijlen E."/>
            <person name="Repin R."/>
            <person name="Schilthuizen M."/>
            <person name="Schranz E."/>
            <person name="Heidstra R."/>
            <person name="Miyata K."/>
            <person name="Fedorova E."/>
            <person name="Kohlen W."/>
            <person name="Bisseling T."/>
            <person name="Smit S."/>
            <person name="Geurts R."/>
        </authorList>
    </citation>
    <scope>NUCLEOTIDE SEQUENCE [LARGE SCALE GENOMIC DNA]</scope>
    <source>
        <strain evidence="3">cv. RG33-2</strain>
    </source>
</reference>
<accession>A0A2P5FM83</accession>
<name>A0A2P5FM83_TREOI</name>